<dbReference type="Proteomes" id="UP001240150">
    <property type="component" value="Chromosome"/>
</dbReference>
<evidence type="ECO:0000313" key="1">
    <source>
        <dbReference type="EMBL" id="WIM98348.1"/>
    </source>
</evidence>
<gene>
    <name evidence="1" type="ORF">ACTOB_001946</name>
</gene>
<protein>
    <recommendedName>
        <fullName evidence="3">DUF4034 domain-containing protein</fullName>
    </recommendedName>
</protein>
<accession>A0ABY8WL26</accession>
<reference evidence="1 2" key="1">
    <citation type="submission" date="2023-06" db="EMBL/GenBank/DDBJ databases">
        <authorList>
            <person name="Yushchuk O."/>
            <person name="Binda E."/>
            <person name="Ruckert-Reed C."/>
            <person name="Fedorenko V."/>
            <person name="Kalinowski J."/>
            <person name="Marinelli F."/>
        </authorList>
    </citation>
    <scope>NUCLEOTIDE SEQUENCE [LARGE SCALE GENOMIC DNA]</scope>
    <source>
        <strain evidence="1 2">NRRL 3884</strain>
    </source>
</reference>
<name>A0ABY8WL26_9ACTN</name>
<keyword evidence="2" id="KW-1185">Reference proteome</keyword>
<proteinExistence type="predicted"/>
<evidence type="ECO:0008006" key="3">
    <source>
        <dbReference type="Google" id="ProtNLM"/>
    </source>
</evidence>
<organism evidence="1 2">
    <name type="scientific">Actinoplanes oblitus</name>
    <dbReference type="NCBI Taxonomy" id="3040509"/>
    <lineage>
        <taxon>Bacteria</taxon>
        <taxon>Bacillati</taxon>
        <taxon>Actinomycetota</taxon>
        <taxon>Actinomycetes</taxon>
        <taxon>Micromonosporales</taxon>
        <taxon>Micromonosporaceae</taxon>
        <taxon>Actinoplanes</taxon>
    </lineage>
</organism>
<sequence length="319" mass="34581">MPEDQLVTDGAAIYPEVAALRAGLAARDWAACRAVLDHVAPGVRSDLLAGGSGVDPEFLTAVLRYAPDDADAAVLLAWHHITEGWRVRGESFAAYVDPAAWPVFHDRLRRAELVLMEAAARHPGDPAVWRSRLTTGRGLGVGPGEIRRRYARLSAIDPHHLGGQRDLLQSLCPKWGGSWDEASRFALDAMRAAPAGGQHGTLVAELHLERWLDLIADGAGPESDRAIGYLISGPVLGDLKEAAQRSVLHPDYRRDFGWVHAMSLFAMLFSLTGNAPAAARLFTELGPYASRSPWDRLGPVVETTVRERRARAFAEAGIA</sequence>
<dbReference type="EMBL" id="CP126980">
    <property type="protein sequence ID" value="WIM98348.1"/>
    <property type="molecule type" value="Genomic_DNA"/>
</dbReference>
<evidence type="ECO:0000313" key="2">
    <source>
        <dbReference type="Proteomes" id="UP001240150"/>
    </source>
</evidence>
<dbReference type="RefSeq" id="WP_284919731.1">
    <property type="nucleotide sequence ID" value="NZ_CP126980.1"/>
</dbReference>